<organism evidence="2 3">
    <name type="scientific">Vibrio diabolicus</name>
    <dbReference type="NCBI Taxonomy" id="50719"/>
    <lineage>
        <taxon>Bacteria</taxon>
        <taxon>Pseudomonadati</taxon>
        <taxon>Pseudomonadota</taxon>
        <taxon>Gammaproteobacteria</taxon>
        <taxon>Vibrionales</taxon>
        <taxon>Vibrionaceae</taxon>
        <taxon>Vibrio</taxon>
        <taxon>Vibrio diabolicus subgroup</taxon>
    </lineage>
</organism>
<dbReference type="SMART" id="SM00901">
    <property type="entry name" value="FRG"/>
    <property type="match status" value="1"/>
</dbReference>
<protein>
    <submittedName>
        <fullName evidence="2">FRG domain-containing protein</fullName>
    </submittedName>
</protein>
<dbReference type="EMBL" id="CP014134">
    <property type="protein sequence ID" value="AVH25887.1"/>
    <property type="molecule type" value="Genomic_DNA"/>
</dbReference>
<name>A0ABN5HFW7_9VIBR</name>
<evidence type="ECO:0000259" key="1">
    <source>
        <dbReference type="SMART" id="SM00901"/>
    </source>
</evidence>
<dbReference type="InterPro" id="IPR014966">
    <property type="entry name" value="FRG-dom"/>
</dbReference>
<feature type="domain" description="FRG" evidence="1">
    <location>
        <begin position="39"/>
        <end position="145"/>
    </location>
</feature>
<reference evidence="3" key="1">
    <citation type="submission" date="2017-12" db="EMBL/GenBank/DDBJ databases">
        <title>FDA dAtabase for Regulatory Grade micrObial Sequences (FDA-ARGOS): Supporting development and validation of Infectious Disease Dx tests.</title>
        <authorList>
            <person name="Hoffmann M."/>
            <person name="Allard M."/>
            <person name="Evans P."/>
            <person name="Brown E."/>
            <person name="Tallon L.J."/>
            <person name="Sadzewicz L."/>
            <person name="Sengamalay N."/>
            <person name="Ott S."/>
            <person name="Godinez A."/>
            <person name="Nagaraj S."/>
            <person name="Vavikolanu K."/>
            <person name="Aluvathingal J."/>
            <person name="Nadendla S."/>
            <person name="Hobson J."/>
            <person name="Sichtig H."/>
        </authorList>
    </citation>
    <scope>NUCLEOTIDE SEQUENCE [LARGE SCALE GENOMIC DNA]</scope>
    <source>
        <strain evidence="3">LMG 3418</strain>
    </source>
</reference>
<accession>A0ABN5HFW7</accession>
<evidence type="ECO:0000313" key="2">
    <source>
        <dbReference type="EMBL" id="AVH25887.1"/>
    </source>
</evidence>
<sequence>MSIKVKISPDFRNWKDGVVEIVLNDFEDFEYVIREKLLDHPYMVYRGHRSAEWPLRTTIDRLFIEQVGRCPTTEEAEKHLLGFKYACRGRLHSDWVPSDDNSWWSLGQHFGLATPLLDWTESPYVAAYFSFSEKTEDFESAQRIIYALDPIEVDKKNKELDPEQRLEVIRPLIDQNPRLVNQRGLFTKNPLGVDVENWVLTHFKGTDGIGVLIKVVIPEEEGHREKFLRLLNRKNINPLTLFPDLTGSSQQANNNIVIGNY</sequence>
<evidence type="ECO:0000313" key="3">
    <source>
        <dbReference type="Proteomes" id="UP000237665"/>
    </source>
</evidence>
<proteinExistence type="predicted"/>
<dbReference type="Proteomes" id="UP000237665">
    <property type="component" value="Chromosome 1"/>
</dbReference>
<dbReference type="RefSeq" id="WP_104974003.1">
    <property type="nucleotide sequence ID" value="NZ_CP014134.1"/>
</dbReference>
<keyword evidence="3" id="KW-1185">Reference proteome</keyword>
<dbReference type="Pfam" id="PF08867">
    <property type="entry name" value="FRG"/>
    <property type="match status" value="1"/>
</dbReference>
<gene>
    <name evidence="2" type="ORF">AL468_01010</name>
</gene>